<dbReference type="PROSITE" id="PS01326">
    <property type="entry name" value="DAP_EPIMERASE"/>
    <property type="match status" value="1"/>
</dbReference>
<gene>
    <name evidence="9 11" type="primary">dapF</name>
    <name evidence="11" type="ORF">SP60_07915</name>
</gene>
<dbReference type="NCBIfam" id="TIGR00652">
    <property type="entry name" value="DapF"/>
    <property type="match status" value="1"/>
</dbReference>
<evidence type="ECO:0000256" key="2">
    <source>
        <dbReference type="ARBA" id="ARBA00010219"/>
    </source>
</evidence>
<dbReference type="GO" id="GO:0005829">
    <property type="term" value="C:cytosol"/>
    <property type="evidence" value="ECO:0007669"/>
    <property type="project" value="TreeGrafter"/>
</dbReference>
<protein>
    <recommendedName>
        <fullName evidence="3 9">Diaminopimelate epimerase</fullName>
        <shortName evidence="9">DAP epimerase</shortName>
        <ecNumber evidence="3 9">5.1.1.7</ecNumber>
    </recommendedName>
    <alternativeName>
        <fullName evidence="9">PLP-independent amino acid racemase</fullName>
    </alternativeName>
</protein>
<dbReference type="UniPathway" id="UPA00034">
    <property type="reaction ID" value="UER00025"/>
</dbReference>
<dbReference type="EMBL" id="CP010552">
    <property type="protein sequence ID" value="ALE53119.1"/>
    <property type="molecule type" value="Genomic_DNA"/>
</dbReference>
<feature type="binding site" evidence="9">
    <location>
        <begin position="216"/>
        <end position="217"/>
    </location>
    <ligand>
        <name>substrate</name>
    </ligand>
</feature>
<feature type="site" description="Important for dimerization" evidence="9">
    <location>
        <position position="265"/>
    </location>
</feature>
<comment type="pathway">
    <text evidence="1 9">Amino-acid biosynthesis; L-lysine biosynthesis via DAP pathway; DL-2,6-diaminopimelate from LL-2,6-diaminopimelate: step 1/1.</text>
</comment>
<keyword evidence="5 9" id="KW-0028">Amino-acid biosynthesis</keyword>
<comment type="function">
    <text evidence="9">Catalyzes the stereoinversion of LL-2,6-diaminopimelate (L,L-DAP) to meso-diaminopimelate (meso-DAP), a precursor of L-lysine and an essential component of the bacterial peptidoglycan.</text>
</comment>
<dbReference type="OrthoDB" id="9805408at2"/>
<dbReference type="InterPro" id="IPR018510">
    <property type="entry name" value="DAP_epimerase_AS"/>
</dbReference>
<evidence type="ECO:0000256" key="3">
    <source>
        <dbReference type="ARBA" id="ARBA00013080"/>
    </source>
</evidence>
<evidence type="ECO:0000256" key="4">
    <source>
        <dbReference type="ARBA" id="ARBA00022490"/>
    </source>
</evidence>
<dbReference type="AlphaFoldDB" id="A0A0M4NUQ7"/>
<dbReference type="Pfam" id="PF01678">
    <property type="entry name" value="DAP_epimerase"/>
    <property type="match status" value="2"/>
</dbReference>
<dbReference type="SUPFAM" id="SSF54506">
    <property type="entry name" value="Diaminopimelate epimerase-like"/>
    <property type="match status" value="2"/>
</dbReference>
<dbReference type="PANTHER" id="PTHR31689">
    <property type="entry name" value="DIAMINOPIMELATE EPIMERASE, CHLOROPLASTIC"/>
    <property type="match status" value="1"/>
</dbReference>
<feature type="active site" description="Proton acceptor" evidence="9">
    <location>
        <position position="215"/>
    </location>
</feature>
<proteinExistence type="inferred from homology"/>
<feature type="binding site" evidence="9">
    <location>
        <begin position="76"/>
        <end position="77"/>
    </location>
    <ligand>
        <name>substrate</name>
    </ligand>
</feature>
<reference evidence="11 12" key="1">
    <citation type="journal article" date="2015" name="Genome Announc.">
        <title>Genome Sequence of 'Candidatus Thioglobus autotrophica' Strain EF1, a Chemoautotroph from the SUP05 Clade of Marine Gammaproteobacteria.</title>
        <authorList>
            <person name="Shah V."/>
            <person name="Morris R.M."/>
        </authorList>
    </citation>
    <scope>NUCLEOTIDE SEQUENCE [LARGE SCALE GENOMIC DNA]</scope>
    <source>
        <strain evidence="11 12">EF1</strain>
    </source>
</reference>
<dbReference type="GO" id="GO:0008837">
    <property type="term" value="F:diaminopimelate epimerase activity"/>
    <property type="evidence" value="ECO:0007669"/>
    <property type="project" value="UniProtKB-UniRule"/>
</dbReference>
<feature type="binding site" evidence="9">
    <location>
        <position position="155"/>
    </location>
    <ligand>
        <name>substrate</name>
    </ligand>
</feature>
<evidence type="ECO:0000256" key="9">
    <source>
        <dbReference type="HAMAP-Rule" id="MF_00197"/>
    </source>
</evidence>
<evidence type="ECO:0000256" key="7">
    <source>
        <dbReference type="ARBA" id="ARBA00023235"/>
    </source>
</evidence>
<evidence type="ECO:0000256" key="10">
    <source>
        <dbReference type="PROSITE-ProRule" id="PRU10125"/>
    </source>
</evidence>
<dbReference type="STRING" id="1705394.SP60_07915"/>
<evidence type="ECO:0000256" key="8">
    <source>
        <dbReference type="ARBA" id="ARBA00051712"/>
    </source>
</evidence>
<comment type="similarity">
    <text evidence="2 9">Belongs to the diaminopimelate epimerase family.</text>
</comment>
<sequence>MLINFTKMHGLGNDFMVVDNTSGNINFRAEQITRLADRHFGVGFDQLLVVESSTSPGVDFRYIIYNADGSEVSQCGNGARCFARFVTQKGLTNRNPIVVETHSSVITLQINTDKTVRVDMGKPSFELASIPLVAPEVQPSYDIEGFEMGVLSMGNPHCVLLVKDFSTVNVERIATQVQNSKVLPDQANIGFMQIINRHEINLRVYERGSGETLACGSGACAAVVYGVEQGLLDENVCVHLTGGDANIEYQKGGAVFLSGPAEFVFEAQVSL</sequence>
<comment type="subunit">
    <text evidence="9">Homodimer.</text>
</comment>
<evidence type="ECO:0000256" key="5">
    <source>
        <dbReference type="ARBA" id="ARBA00022605"/>
    </source>
</evidence>
<feature type="binding site" evidence="9">
    <location>
        <begin position="206"/>
        <end position="207"/>
    </location>
    <ligand>
        <name>substrate</name>
    </ligand>
</feature>
<feature type="binding site" evidence="9">
    <location>
        <position position="46"/>
    </location>
    <ligand>
        <name>substrate</name>
    </ligand>
</feature>
<feature type="active site" description="Proton donor" evidence="9">
    <location>
        <position position="75"/>
    </location>
</feature>
<feature type="site" description="Could be important to modulate the pK values of the two catalytic cysteine residues" evidence="9">
    <location>
        <position position="157"/>
    </location>
</feature>
<name>A0A0M4NUQ7_9GAMM</name>
<feature type="binding site" evidence="9">
    <location>
        <position position="188"/>
    </location>
    <ligand>
        <name>substrate</name>
    </ligand>
</feature>
<keyword evidence="7 9" id="KW-0413">Isomerase</keyword>
<dbReference type="KEGG" id="tho:SP60_07915"/>
<evidence type="ECO:0000313" key="12">
    <source>
        <dbReference type="Proteomes" id="UP000058020"/>
    </source>
</evidence>
<accession>A0A0M4NUQ7</accession>
<evidence type="ECO:0000313" key="11">
    <source>
        <dbReference type="EMBL" id="ALE53119.1"/>
    </source>
</evidence>
<dbReference type="EC" id="5.1.1.7" evidence="3 9"/>
<feature type="site" description="Could be important to modulate the pK values of the two catalytic cysteine residues" evidence="9">
    <location>
        <position position="206"/>
    </location>
</feature>
<organism evidence="11 12">
    <name type="scientific">Candidatus Thioglobus autotrophicus</name>
    <dbReference type="NCBI Taxonomy" id="1705394"/>
    <lineage>
        <taxon>Bacteria</taxon>
        <taxon>Pseudomonadati</taxon>
        <taxon>Pseudomonadota</taxon>
        <taxon>Gammaproteobacteria</taxon>
        <taxon>Candidatus Pseudothioglobaceae</taxon>
        <taxon>Candidatus Thioglobus</taxon>
    </lineage>
</organism>
<dbReference type="InterPro" id="IPR001653">
    <property type="entry name" value="DAP_epimerase_DapF"/>
</dbReference>
<feature type="binding site" evidence="9">
    <location>
        <position position="13"/>
    </location>
    <ligand>
        <name>substrate</name>
    </ligand>
</feature>
<keyword evidence="6 9" id="KW-0457">Lysine biosynthesis</keyword>
<dbReference type="Gene3D" id="3.10.310.10">
    <property type="entry name" value="Diaminopimelate Epimerase, Chain A, domain 1"/>
    <property type="match status" value="2"/>
</dbReference>
<dbReference type="HAMAP" id="MF_00197">
    <property type="entry name" value="DAP_epimerase"/>
    <property type="match status" value="1"/>
</dbReference>
<dbReference type="FunFam" id="3.10.310.10:FF:000001">
    <property type="entry name" value="Diaminopimelate epimerase"/>
    <property type="match status" value="1"/>
</dbReference>
<dbReference type="GO" id="GO:0009089">
    <property type="term" value="P:lysine biosynthetic process via diaminopimelate"/>
    <property type="evidence" value="ECO:0007669"/>
    <property type="project" value="UniProtKB-UniRule"/>
</dbReference>
<dbReference type="RefSeq" id="WP_053952115.1">
    <property type="nucleotide sequence ID" value="NZ_CP010552.1"/>
</dbReference>
<dbReference type="PATRIC" id="fig|1705394.5.peg.1583"/>
<feature type="binding site" evidence="9">
    <location>
        <position position="66"/>
    </location>
    <ligand>
        <name>substrate</name>
    </ligand>
</feature>
<comment type="catalytic activity">
    <reaction evidence="8 9">
        <text>(2S,6S)-2,6-diaminopimelate = meso-2,6-diaminopimelate</text>
        <dbReference type="Rhea" id="RHEA:15393"/>
        <dbReference type="ChEBI" id="CHEBI:57609"/>
        <dbReference type="ChEBI" id="CHEBI:57791"/>
        <dbReference type="EC" id="5.1.1.7"/>
    </reaction>
</comment>
<evidence type="ECO:0000256" key="1">
    <source>
        <dbReference type="ARBA" id="ARBA00005196"/>
    </source>
</evidence>
<dbReference type="PANTHER" id="PTHR31689:SF0">
    <property type="entry name" value="DIAMINOPIMELATE EPIMERASE"/>
    <property type="match status" value="1"/>
</dbReference>
<feature type="active site" evidence="10">
    <location>
        <position position="75"/>
    </location>
</feature>
<dbReference type="Proteomes" id="UP000058020">
    <property type="component" value="Chromosome"/>
</dbReference>
<comment type="subcellular location">
    <subcellularLocation>
        <location evidence="9">Cytoplasm</location>
    </subcellularLocation>
</comment>
<evidence type="ECO:0000256" key="6">
    <source>
        <dbReference type="ARBA" id="ARBA00023154"/>
    </source>
</evidence>
<keyword evidence="4 9" id="KW-0963">Cytoplasm</keyword>
<keyword evidence="12" id="KW-1185">Reference proteome</keyword>